<proteinExistence type="predicted"/>
<dbReference type="Gene3D" id="3.40.50.720">
    <property type="entry name" value="NAD(P)-binding Rossmann-like Domain"/>
    <property type="match status" value="2"/>
</dbReference>
<dbReference type="AlphaFoldDB" id="A0A073IUJ2"/>
<dbReference type="STRING" id="2754.EH55_12550"/>
<dbReference type="PROSITE" id="PS00065">
    <property type="entry name" value="D_2_HYDROXYACID_DH_1"/>
    <property type="match status" value="1"/>
</dbReference>
<dbReference type="InterPro" id="IPR029752">
    <property type="entry name" value="D-isomer_DH_CS1"/>
</dbReference>
<feature type="domain" description="D-isomer specific 2-hydroxyacid dehydrogenase NAD-binding" evidence="3">
    <location>
        <begin position="96"/>
        <end position="284"/>
    </location>
</feature>
<keyword evidence="2" id="KW-0520">NAD</keyword>
<accession>A0A073IUJ2</accession>
<dbReference type="InterPro" id="IPR006140">
    <property type="entry name" value="D-isomer_DH_NAD-bd"/>
</dbReference>
<keyword evidence="1" id="KW-0560">Oxidoreductase</keyword>
<dbReference type="OrthoDB" id="9786364at2"/>
<keyword evidence="5" id="KW-1185">Reference proteome</keyword>
<dbReference type="eggNOG" id="COG0111">
    <property type="taxonomic scope" value="Bacteria"/>
</dbReference>
<dbReference type="InterPro" id="IPR050223">
    <property type="entry name" value="D-isomer_2-hydroxyacid_DH"/>
</dbReference>
<evidence type="ECO:0000256" key="1">
    <source>
        <dbReference type="ARBA" id="ARBA00023002"/>
    </source>
</evidence>
<gene>
    <name evidence="4" type="ORF">EH55_12550</name>
</gene>
<organism evidence="4 5">
    <name type="scientific">Synergistes jonesii</name>
    <dbReference type="NCBI Taxonomy" id="2754"/>
    <lineage>
        <taxon>Bacteria</taxon>
        <taxon>Thermotogati</taxon>
        <taxon>Synergistota</taxon>
        <taxon>Synergistia</taxon>
        <taxon>Synergistales</taxon>
        <taxon>Synergistaceae</taxon>
        <taxon>Synergistes</taxon>
    </lineage>
</organism>
<dbReference type="EMBL" id="JMKI01000006">
    <property type="protein sequence ID" value="KEJ93131.1"/>
    <property type="molecule type" value="Genomic_DNA"/>
</dbReference>
<evidence type="ECO:0000256" key="2">
    <source>
        <dbReference type="ARBA" id="ARBA00023027"/>
    </source>
</evidence>
<evidence type="ECO:0000259" key="3">
    <source>
        <dbReference type="Pfam" id="PF02826"/>
    </source>
</evidence>
<dbReference type="PANTHER" id="PTHR10996">
    <property type="entry name" value="2-HYDROXYACID DEHYDROGENASE-RELATED"/>
    <property type="match status" value="1"/>
</dbReference>
<evidence type="ECO:0000313" key="5">
    <source>
        <dbReference type="Proteomes" id="UP000027665"/>
    </source>
</evidence>
<dbReference type="Pfam" id="PF02826">
    <property type="entry name" value="2-Hacid_dh_C"/>
    <property type="match status" value="1"/>
</dbReference>
<dbReference type="Proteomes" id="UP000027665">
    <property type="component" value="Unassembled WGS sequence"/>
</dbReference>
<dbReference type="GeneID" id="90982795"/>
<reference evidence="4 5" key="1">
    <citation type="submission" date="2014-04" db="EMBL/GenBank/DDBJ databases">
        <title>Draft Genome Sequence of Synergistes jonesii.</title>
        <authorList>
            <person name="Coil D.A."/>
            <person name="Eisen J.A."/>
            <person name="Holland-Moritz H.E."/>
        </authorList>
    </citation>
    <scope>NUCLEOTIDE SEQUENCE [LARGE SCALE GENOMIC DNA]</scope>
    <source>
        <strain evidence="4 5">78-1</strain>
    </source>
</reference>
<sequence length="309" mass="34662">MIVYAKGMDNDIYMRHIKEFAKANPRHRFTSKEERNADVVLTEELSTEEIGLYPKLKAVFAPIVGKNKFAVKELERREIKTFFIEGTPEIVAEHALALALAVMGKIALHDRNMKERDSWSFDDSYWDSLFGAKAAILGAGRIGGMIASYLRPFKCDITAFDKRSRECGGLFDRTTDDLREAISGAEVIFAALELNDETFHIIGKEELELMKGAYLINIARAGLVDEEALDFAVKNCLLKGFAADPWYEYPASYPEGGGGACDDCAPSRFDFYKSPRVVCTPHTGTQTLRAREVYISQILRRLESYLNAG</sequence>
<dbReference type="SUPFAM" id="SSF51735">
    <property type="entry name" value="NAD(P)-binding Rossmann-fold domains"/>
    <property type="match status" value="1"/>
</dbReference>
<dbReference type="RefSeq" id="WP_037974476.1">
    <property type="nucleotide sequence ID" value="NZ_JMKI01000006.1"/>
</dbReference>
<name>A0A073IUJ2_9BACT</name>
<evidence type="ECO:0000313" key="4">
    <source>
        <dbReference type="EMBL" id="KEJ93131.1"/>
    </source>
</evidence>
<comment type="caution">
    <text evidence="4">The sequence shown here is derived from an EMBL/GenBank/DDBJ whole genome shotgun (WGS) entry which is preliminary data.</text>
</comment>
<dbReference type="InterPro" id="IPR036291">
    <property type="entry name" value="NAD(P)-bd_dom_sf"/>
</dbReference>
<dbReference type="PANTHER" id="PTHR10996:SF178">
    <property type="entry name" value="2-HYDROXYACID DEHYDROGENASE YGL185C-RELATED"/>
    <property type="match status" value="1"/>
</dbReference>
<dbReference type="GO" id="GO:0005829">
    <property type="term" value="C:cytosol"/>
    <property type="evidence" value="ECO:0007669"/>
    <property type="project" value="TreeGrafter"/>
</dbReference>
<dbReference type="GO" id="GO:0051287">
    <property type="term" value="F:NAD binding"/>
    <property type="evidence" value="ECO:0007669"/>
    <property type="project" value="InterPro"/>
</dbReference>
<dbReference type="SUPFAM" id="SSF52283">
    <property type="entry name" value="Formate/glycerate dehydrogenase catalytic domain-like"/>
    <property type="match status" value="1"/>
</dbReference>
<dbReference type="GO" id="GO:0030267">
    <property type="term" value="F:glyoxylate reductase (NADPH) activity"/>
    <property type="evidence" value="ECO:0007669"/>
    <property type="project" value="TreeGrafter"/>
</dbReference>
<dbReference type="GO" id="GO:0016618">
    <property type="term" value="F:hydroxypyruvate reductase [NAD(P)H] activity"/>
    <property type="evidence" value="ECO:0007669"/>
    <property type="project" value="TreeGrafter"/>
</dbReference>
<protein>
    <recommendedName>
        <fullName evidence="3">D-isomer specific 2-hydroxyacid dehydrogenase NAD-binding domain-containing protein</fullName>
    </recommendedName>
</protein>